<evidence type="ECO:0000313" key="4">
    <source>
        <dbReference type="Proteomes" id="UP001139150"/>
    </source>
</evidence>
<dbReference type="Gene3D" id="1.10.150.650">
    <property type="match status" value="1"/>
</dbReference>
<dbReference type="InterPro" id="IPR004013">
    <property type="entry name" value="PHP_dom"/>
</dbReference>
<dbReference type="InterPro" id="IPR003141">
    <property type="entry name" value="Pol/His_phosphatase_N"/>
</dbReference>
<proteinExistence type="predicted"/>
<dbReference type="SUPFAM" id="SSF89550">
    <property type="entry name" value="PHP domain-like"/>
    <property type="match status" value="1"/>
</dbReference>
<protein>
    <submittedName>
        <fullName evidence="3">PHP domain-containing protein</fullName>
    </submittedName>
</protein>
<dbReference type="EMBL" id="JAKRYL010000008">
    <property type="protein sequence ID" value="MCL7747398.1"/>
    <property type="molecule type" value="Genomic_DNA"/>
</dbReference>
<feature type="region of interest" description="Disordered" evidence="1">
    <location>
        <begin position="1"/>
        <end position="20"/>
    </location>
</feature>
<dbReference type="GO" id="GO:0035312">
    <property type="term" value="F:5'-3' DNA exonuclease activity"/>
    <property type="evidence" value="ECO:0007669"/>
    <property type="project" value="TreeGrafter"/>
</dbReference>
<dbReference type="PANTHER" id="PTHR42924:SF3">
    <property type="entry name" value="POLYMERASE_HISTIDINOL PHOSPHATASE N-TERMINAL DOMAIN-CONTAINING PROTEIN"/>
    <property type="match status" value="1"/>
</dbReference>
<evidence type="ECO:0000259" key="2">
    <source>
        <dbReference type="SMART" id="SM00481"/>
    </source>
</evidence>
<reference evidence="3" key="1">
    <citation type="submission" date="2022-02" db="EMBL/GenBank/DDBJ databases">
        <title>Halalkalibacter sp. nov. isolated from Lonar Lake, India.</title>
        <authorList>
            <person name="Joshi A."/>
            <person name="Thite S."/>
            <person name="Lodha T."/>
        </authorList>
    </citation>
    <scope>NUCLEOTIDE SEQUENCE</scope>
    <source>
        <strain evidence="3">MEB205</strain>
    </source>
</reference>
<dbReference type="SMART" id="SM00481">
    <property type="entry name" value="POLIIIAc"/>
    <property type="match status" value="1"/>
</dbReference>
<dbReference type="Gene3D" id="3.20.20.140">
    <property type="entry name" value="Metal-dependent hydrolases"/>
    <property type="match status" value="1"/>
</dbReference>
<accession>A0A9X2I4C4</accession>
<name>A0A9X2I4C4_9BACI</name>
<dbReference type="InterPro" id="IPR016195">
    <property type="entry name" value="Pol/histidinol_Pase-like"/>
</dbReference>
<dbReference type="Pfam" id="PF02811">
    <property type="entry name" value="PHP"/>
    <property type="match status" value="1"/>
</dbReference>
<dbReference type="AlphaFoldDB" id="A0A9X2I4C4"/>
<comment type="caution">
    <text evidence="3">The sequence shown here is derived from an EMBL/GenBank/DDBJ whole genome shotgun (WGS) entry which is preliminary data.</text>
</comment>
<dbReference type="PANTHER" id="PTHR42924">
    <property type="entry name" value="EXONUCLEASE"/>
    <property type="match status" value="1"/>
</dbReference>
<evidence type="ECO:0000256" key="1">
    <source>
        <dbReference type="SAM" id="MobiDB-lite"/>
    </source>
</evidence>
<evidence type="ECO:0000313" key="3">
    <source>
        <dbReference type="EMBL" id="MCL7747398.1"/>
    </source>
</evidence>
<dbReference type="InterPro" id="IPR052018">
    <property type="entry name" value="PHP_domain"/>
</dbReference>
<keyword evidence="4" id="KW-1185">Reference proteome</keyword>
<organism evidence="3 4">
    <name type="scientific">Halalkalibacter alkaliphilus</name>
    <dbReference type="NCBI Taxonomy" id="2917993"/>
    <lineage>
        <taxon>Bacteria</taxon>
        <taxon>Bacillati</taxon>
        <taxon>Bacillota</taxon>
        <taxon>Bacilli</taxon>
        <taxon>Bacillales</taxon>
        <taxon>Bacillaceae</taxon>
        <taxon>Halalkalibacter</taxon>
    </lineage>
</organism>
<dbReference type="RefSeq" id="WP_250096302.1">
    <property type="nucleotide sequence ID" value="NZ_JAKRYL010000008.1"/>
</dbReference>
<gene>
    <name evidence="3" type="ORF">MF646_09725</name>
</gene>
<sequence>MNGPKNSDLHMHSTASDGGYTPAKLMEKCKKADLEIVSLTDHDSVEGIDEAIRVGKDLGMQVIPGIEFSTKYKGKSVHILGYQFDWNDQNLRSLLSNQKQLRRERLDTIIQRLEAVGLHIQAQDVLKHVDGGSIGRPHVAKALIAAGYVSDVAEAFERYLAEGKPCYVEKSQEMTVQEAIDWIHRTGGVAVVAHPDYYGVDHDLIDWVRNWGLDGIEVYHRDHDKDAVIRYEKLCDEIDEQLGITLLRTGGSDFHHEDYGRVPEPLGLTRLDNHFAEILLQRNKINN</sequence>
<dbReference type="CDD" id="cd07438">
    <property type="entry name" value="PHP_HisPPase_AMP"/>
    <property type="match status" value="1"/>
</dbReference>
<dbReference type="Proteomes" id="UP001139150">
    <property type="component" value="Unassembled WGS sequence"/>
</dbReference>
<dbReference type="GO" id="GO:0004534">
    <property type="term" value="F:5'-3' RNA exonuclease activity"/>
    <property type="evidence" value="ECO:0007669"/>
    <property type="project" value="TreeGrafter"/>
</dbReference>
<feature type="domain" description="Polymerase/histidinol phosphatase N-terminal" evidence="2">
    <location>
        <begin position="7"/>
        <end position="72"/>
    </location>
</feature>